<dbReference type="CDD" id="cd00118">
    <property type="entry name" value="LysM"/>
    <property type="match status" value="2"/>
</dbReference>
<protein>
    <submittedName>
        <fullName evidence="2">M23 family metallopeptidase</fullName>
    </submittedName>
</protein>
<dbReference type="InterPro" id="IPR018392">
    <property type="entry name" value="LysM"/>
</dbReference>
<dbReference type="AlphaFoldDB" id="A0A7C5YXJ6"/>
<feature type="domain" description="LysM" evidence="1">
    <location>
        <begin position="213"/>
        <end position="263"/>
    </location>
</feature>
<dbReference type="GO" id="GO:0004222">
    <property type="term" value="F:metalloendopeptidase activity"/>
    <property type="evidence" value="ECO:0007669"/>
    <property type="project" value="TreeGrafter"/>
</dbReference>
<dbReference type="Gene3D" id="3.10.350.10">
    <property type="entry name" value="LysM domain"/>
    <property type="match status" value="2"/>
</dbReference>
<dbReference type="EMBL" id="DRVY01000048">
    <property type="protein sequence ID" value="HHR92180.1"/>
    <property type="molecule type" value="Genomic_DNA"/>
</dbReference>
<dbReference type="Gene3D" id="2.70.70.10">
    <property type="entry name" value="Glucose Permease (Domain IIA)"/>
    <property type="match status" value="1"/>
</dbReference>
<dbReference type="InterPro" id="IPR016047">
    <property type="entry name" value="M23ase_b-sheet_dom"/>
</dbReference>
<dbReference type="CDD" id="cd12797">
    <property type="entry name" value="M23_peptidase"/>
    <property type="match status" value="1"/>
</dbReference>
<dbReference type="PANTHER" id="PTHR21666">
    <property type="entry name" value="PEPTIDASE-RELATED"/>
    <property type="match status" value="1"/>
</dbReference>
<reference evidence="2" key="1">
    <citation type="journal article" date="2020" name="mSystems">
        <title>Genome- and Community-Level Interaction Insights into Carbon Utilization and Element Cycling Functions of Hydrothermarchaeota in Hydrothermal Sediment.</title>
        <authorList>
            <person name="Zhou Z."/>
            <person name="Liu Y."/>
            <person name="Xu W."/>
            <person name="Pan J."/>
            <person name="Luo Z.H."/>
            <person name="Li M."/>
        </authorList>
    </citation>
    <scope>NUCLEOTIDE SEQUENCE [LARGE SCALE GENOMIC DNA]</scope>
    <source>
        <strain evidence="2">SpSt-1042</strain>
    </source>
</reference>
<proteinExistence type="predicted"/>
<dbReference type="InterPro" id="IPR011055">
    <property type="entry name" value="Dup_hybrid_motif"/>
</dbReference>
<dbReference type="Pfam" id="PF01551">
    <property type="entry name" value="Peptidase_M23"/>
    <property type="match status" value="1"/>
</dbReference>
<organism evidence="2">
    <name type="scientific">candidate division CPR3 bacterium</name>
    <dbReference type="NCBI Taxonomy" id="2268181"/>
    <lineage>
        <taxon>Bacteria</taxon>
        <taxon>Bacteria division CPR3</taxon>
    </lineage>
</organism>
<dbReference type="InterPro" id="IPR050570">
    <property type="entry name" value="Cell_wall_metabolism_enzyme"/>
</dbReference>
<feature type="domain" description="LysM" evidence="1">
    <location>
        <begin position="164"/>
        <end position="207"/>
    </location>
</feature>
<dbReference type="PANTHER" id="PTHR21666:SF270">
    <property type="entry name" value="MUREIN HYDROLASE ACTIVATOR ENVC"/>
    <property type="match status" value="1"/>
</dbReference>
<sequence length="418" mass="46254">MVNFSIFPSYKTKKDLHSNVKRDILNGKLSKTFDFVALRGKKGNQLERVNLLKRFSVESRERIKISVKGLSLTLSKIKKFFVLGFFWGRGKFYRVGITSSLLLFSIVFFIPYTKEEAFLMSSATAKSEPFHFFFSGEVLASDIIYDYGSGKTVIPPNRPEFSIRRYTVQPGDKLSSIAEKFNVSVDTIMWSNGLTSSVIKPGQVLEIPPIDGVIHVVQKGDTLSSLVKKYNLSKKGMNEQTIVDWNIFLEEPYTLEVGMKLIIPGGEIERPKPPTVAISQPSYGKPTTGIIIPPNPGLFIRPVPPGYGKLSQGFHPGHTAVDICDARAPDILAAASGKVIFSGWWKGGGGNSIWIDHGNGYVTYYCHMAVLYVRVGDNVVQGQPIGKMGSTGRSTGIHLHFAIHYKGVPVNPLNYISV</sequence>
<evidence type="ECO:0000313" key="2">
    <source>
        <dbReference type="EMBL" id="HHR92180.1"/>
    </source>
</evidence>
<gene>
    <name evidence="2" type="ORF">ENL96_01575</name>
</gene>
<dbReference type="Pfam" id="PF01476">
    <property type="entry name" value="LysM"/>
    <property type="match status" value="2"/>
</dbReference>
<dbReference type="SUPFAM" id="SSF51261">
    <property type="entry name" value="Duplicated hybrid motif"/>
    <property type="match status" value="1"/>
</dbReference>
<dbReference type="InterPro" id="IPR036779">
    <property type="entry name" value="LysM_dom_sf"/>
</dbReference>
<dbReference type="PROSITE" id="PS51782">
    <property type="entry name" value="LYSM"/>
    <property type="match status" value="2"/>
</dbReference>
<dbReference type="SMART" id="SM00257">
    <property type="entry name" value="LysM"/>
    <property type="match status" value="2"/>
</dbReference>
<evidence type="ECO:0000259" key="1">
    <source>
        <dbReference type="PROSITE" id="PS51782"/>
    </source>
</evidence>
<comment type="caution">
    <text evidence="2">The sequence shown here is derived from an EMBL/GenBank/DDBJ whole genome shotgun (WGS) entry which is preliminary data.</text>
</comment>
<dbReference type="SUPFAM" id="SSF54106">
    <property type="entry name" value="LysM domain"/>
    <property type="match status" value="1"/>
</dbReference>
<accession>A0A7C5YXJ6</accession>
<name>A0A7C5YXJ6_UNCC3</name>